<evidence type="ECO:0008006" key="3">
    <source>
        <dbReference type="Google" id="ProtNLM"/>
    </source>
</evidence>
<dbReference type="PROSITE" id="PS00109">
    <property type="entry name" value="PROTEIN_KINASE_TYR"/>
    <property type="match status" value="1"/>
</dbReference>
<keyword evidence="2" id="KW-1185">Reference proteome</keyword>
<evidence type="ECO:0000313" key="1">
    <source>
        <dbReference type="EMBL" id="KEQ18306.1"/>
    </source>
</evidence>
<dbReference type="Pfam" id="PF06293">
    <property type="entry name" value="Kdo"/>
    <property type="match status" value="1"/>
</dbReference>
<organism evidence="1 2">
    <name type="scientific">Endozoicomonas numazuensis</name>
    <dbReference type="NCBI Taxonomy" id="1137799"/>
    <lineage>
        <taxon>Bacteria</taxon>
        <taxon>Pseudomonadati</taxon>
        <taxon>Pseudomonadota</taxon>
        <taxon>Gammaproteobacteria</taxon>
        <taxon>Oceanospirillales</taxon>
        <taxon>Endozoicomonadaceae</taxon>
        <taxon>Endozoicomonas</taxon>
    </lineage>
</organism>
<dbReference type="InterPro" id="IPR011009">
    <property type="entry name" value="Kinase-like_dom_sf"/>
</dbReference>
<dbReference type="Gene3D" id="1.10.510.10">
    <property type="entry name" value="Transferase(Phosphotransferase) domain 1"/>
    <property type="match status" value="1"/>
</dbReference>
<dbReference type="eggNOG" id="COG3642">
    <property type="taxonomic scope" value="Bacteria"/>
</dbReference>
<dbReference type="AlphaFoldDB" id="A0A081NIN3"/>
<proteinExistence type="predicted"/>
<evidence type="ECO:0000313" key="2">
    <source>
        <dbReference type="Proteomes" id="UP000028073"/>
    </source>
</evidence>
<comment type="caution">
    <text evidence="1">The sequence shown here is derived from an EMBL/GenBank/DDBJ whole genome shotgun (WGS) entry which is preliminary data.</text>
</comment>
<name>A0A081NIN3_9GAMM</name>
<accession>A0A081NIN3</accession>
<gene>
    <name evidence="1" type="ORF">GZ78_12355</name>
</gene>
<reference evidence="1 2" key="1">
    <citation type="submission" date="2014-06" db="EMBL/GenBank/DDBJ databases">
        <title>Whole Genome Sequences of Three Symbiotic Endozoicomonas Bacteria.</title>
        <authorList>
            <person name="Neave M.J."/>
            <person name="Apprill A."/>
            <person name="Voolstra C.R."/>
        </authorList>
    </citation>
    <scope>NUCLEOTIDE SEQUENCE [LARGE SCALE GENOMIC DNA]</scope>
    <source>
        <strain evidence="1 2">DSM 25634</strain>
    </source>
</reference>
<protein>
    <recommendedName>
        <fullName evidence="3">Protein kinase domain-containing protein</fullName>
    </recommendedName>
</protein>
<dbReference type="STRING" id="1137799.GZ78_12355"/>
<dbReference type="SUPFAM" id="SSF56112">
    <property type="entry name" value="Protein kinase-like (PK-like)"/>
    <property type="match status" value="1"/>
</dbReference>
<sequence length="243" mass="28297">MQHNFEPDVSQLEKNILPENWEWIRCSKQAKMARYKSDPVCYFKEFIPKSQLEVIKSKFRGSRCEIWVEQAKVAMNAGFDVPEILAYGILQNKHHYLITASGPDGAASDYLIKKPDNNETKRQQWIKAFGEYIGQMHKAGIVHGDLRAGNILMEPSSPPHFVMIDIERNSHHKIVPLSLVRKNLVQLIKRISFKDFTAKDRVLFFKHYNQSYNRFDKKDQKKLAIEVINLVKKQNLWGGNQNI</sequence>
<dbReference type="InterPro" id="IPR008266">
    <property type="entry name" value="Tyr_kinase_AS"/>
</dbReference>
<dbReference type="EMBL" id="JOKH01000002">
    <property type="protein sequence ID" value="KEQ18306.1"/>
    <property type="molecule type" value="Genomic_DNA"/>
</dbReference>
<dbReference type="Proteomes" id="UP000028073">
    <property type="component" value="Unassembled WGS sequence"/>
</dbReference>
<dbReference type="GO" id="GO:0004672">
    <property type="term" value="F:protein kinase activity"/>
    <property type="evidence" value="ECO:0007669"/>
    <property type="project" value="InterPro"/>
</dbReference>